<dbReference type="EMBL" id="AP014957">
    <property type="protein sequence ID" value="BAS71081.1"/>
    <property type="molecule type" value="Genomic_DNA"/>
</dbReference>
<dbReference type="PaxDb" id="39947-A0A0N7KCK6"/>
<dbReference type="Proteomes" id="UP000059680">
    <property type="component" value="Chromosome 1"/>
</dbReference>
<gene>
    <name evidence="1" type="ordered locus">Os01g0222001</name>
    <name evidence="1" type="ORF">OSNPB_010222001</name>
</gene>
<reference evidence="1 2" key="2">
    <citation type="journal article" date="2013" name="Plant Cell Physiol.">
        <title>Rice Annotation Project Database (RAP-DB): an integrative and interactive database for rice genomics.</title>
        <authorList>
            <person name="Sakai H."/>
            <person name="Lee S.S."/>
            <person name="Tanaka T."/>
            <person name="Numa H."/>
            <person name="Kim J."/>
            <person name="Kawahara Y."/>
            <person name="Wakimoto H."/>
            <person name="Yang C.C."/>
            <person name="Iwamoto M."/>
            <person name="Abe T."/>
            <person name="Yamada Y."/>
            <person name="Muto A."/>
            <person name="Inokuchi H."/>
            <person name="Ikemura T."/>
            <person name="Matsumoto T."/>
            <person name="Sasaki T."/>
            <person name="Itoh T."/>
        </authorList>
    </citation>
    <scope>NUCLEOTIDE SEQUENCE [LARGE SCALE GENOMIC DNA]</scope>
    <source>
        <strain evidence="2">cv. Nipponbare</strain>
    </source>
</reference>
<evidence type="ECO:0000313" key="1">
    <source>
        <dbReference type="EMBL" id="BAS71081.1"/>
    </source>
</evidence>
<proteinExistence type="predicted"/>
<evidence type="ECO:0000313" key="2">
    <source>
        <dbReference type="Proteomes" id="UP000059680"/>
    </source>
</evidence>
<protein>
    <submittedName>
        <fullName evidence="1">Os01g0222001 protein</fullName>
    </submittedName>
</protein>
<dbReference type="AlphaFoldDB" id="A0A0N7KCK6"/>
<reference evidence="2" key="1">
    <citation type="journal article" date="2005" name="Nature">
        <title>The map-based sequence of the rice genome.</title>
        <authorList>
            <consortium name="International rice genome sequencing project (IRGSP)"/>
            <person name="Matsumoto T."/>
            <person name="Wu J."/>
            <person name="Kanamori H."/>
            <person name="Katayose Y."/>
            <person name="Fujisawa M."/>
            <person name="Namiki N."/>
            <person name="Mizuno H."/>
            <person name="Yamamoto K."/>
            <person name="Antonio B.A."/>
            <person name="Baba T."/>
            <person name="Sakata K."/>
            <person name="Nagamura Y."/>
            <person name="Aoki H."/>
            <person name="Arikawa K."/>
            <person name="Arita K."/>
            <person name="Bito T."/>
            <person name="Chiden Y."/>
            <person name="Fujitsuka N."/>
            <person name="Fukunaka R."/>
            <person name="Hamada M."/>
            <person name="Harada C."/>
            <person name="Hayashi A."/>
            <person name="Hijishita S."/>
            <person name="Honda M."/>
            <person name="Hosokawa S."/>
            <person name="Ichikawa Y."/>
            <person name="Idonuma A."/>
            <person name="Iijima M."/>
            <person name="Ikeda M."/>
            <person name="Ikeno M."/>
            <person name="Ito K."/>
            <person name="Ito S."/>
            <person name="Ito T."/>
            <person name="Ito Y."/>
            <person name="Ito Y."/>
            <person name="Iwabuchi A."/>
            <person name="Kamiya K."/>
            <person name="Karasawa W."/>
            <person name="Kurita K."/>
            <person name="Katagiri S."/>
            <person name="Kikuta A."/>
            <person name="Kobayashi H."/>
            <person name="Kobayashi N."/>
            <person name="Machita K."/>
            <person name="Maehara T."/>
            <person name="Masukawa M."/>
            <person name="Mizubayashi T."/>
            <person name="Mukai Y."/>
            <person name="Nagasaki H."/>
            <person name="Nagata Y."/>
            <person name="Naito S."/>
            <person name="Nakashima M."/>
            <person name="Nakama Y."/>
            <person name="Nakamichi Y."/>
            <person name="Nakamura M."/>
            <person name="Meguro A."/>
            <person name="Negishi M."/>
            <person name="Ohta I."/>
            <person name="Ohta T."/>
            <person name="Okamoto M."/>
            <person name="Ono N."/>
            <person name="Saji S."/>
            <person name="Sakaguchi M."/>
            <person name="Sakai K."/>
            <person name="Shibata M."/>
            <person name="Shimokawa T."/>
            <person name="Song J."/>
            <person name="Takazaki Y."/>
            <person name="Terasawa K."/>
            <person name="Tsugane M."/>
            <person name="Tsuji K."/>
            <person name="Ueda S."/>
            <person name="Waki K."/>
            <person name="Yamagata H."/>
            <person name="Yamamoto M."/>
            <person name="Yamamoto S."/>
            <person name="Yamane H."/>
            <person name="Yoshiki S."/>
            <person name="Yoshihara R."/>
            <person name="Yukawa K."/>
            <person name="Zhong H."/>
            <person name="Yano M."/>
            <person name="Yuan Q."/>
            <person name="Ouyang S."/>
            <person name="Liu J."/>
            <person name="Jones K.M."/>
            <person name="Gansberger K."/>
            <person name="Moffat K."/>
            <person name="Hill J."/>
            <person name="Bera J."/>
            <person name="Fadrosh D."/>
            <person name="Jin S."/>
            <person name="Johri S."/>
            <person name="Kim M."/>
            <person name="Overton L."/>
            <person name="Reardon M."/>
            <person name="Tsitrin T."/>
            <person name="Vuong H."/>
            <person name="Weaver B."/>
            <person name="Ciecko A."/>
            <person name="Tallon L."/>
            <person name="Jackson J."/>
            <person name="Pai G."/>
            <person name="Aken S.V."/>
            <person name="Utterback T."/>
            <person name="Reidmuller S."/>
            <person name="Feldblyum T."/>
            <person name="Hsiao J."/>
            <person name="Zismann V."/>
            <person name="Iobst S."/>
            <person name="de Vazeille A.R."/>
            <person name="Buell C.R."/>
            <person name="Ying K."/>
            <person name="Li Y."/>
            <person name="Lu T."/>
            <person name="Huang Y."/>
            <person name="Zhao Q."/>
            <person name="Feng Q."/>
            <person name="Zhang L."/>
            <person name="Zhu J."/>
            <person name="Weng Q."/>
            <person name="Mu J."/>
            <person name="Lu Y."/>
            <person name="Fan D."/>
            <person name="Liu Y."/>
            <person name="Guan J."/>
            <person name="Zhang Y."/>
            <person name="Yu S."/>
            <person name="Liu X."/>
            <person name="Zhang Y."/>
            <person name="Hong G."/>
            <person name="Han B."/>
            <person name="Choisne N."/>
            <person name="Demange N."/>
            <person name="Orjeda G."/>
            <person name="Samain S."/>
            <person name="Cattolico L."/>
            <person name="Pelletier E."/>
            <person name="Couloux A."/>
            <person name="Segurens B."/>
            <person name="Wincker P."/>
            <person name="D'Hont A."/>
            <person name="Scarpelli C."/>
            <person name="Weissenbach J."/>
            <person name="Salanoubat M."/>
            <person name="Quetier F."/>
            <person name="Yu Y."/>
            <person name="Kim H.R."/>
            <person name="Rambo T."/>
            <person name="Currie J."/>
            <person name="Collura K."/>
            <person name="Luo M."/>
            <person name="Yang T."/>
            <person name="Ammiraju J.S.S."/>
            <person name="Engler F."/>
            <person name="Soderlund C."/>
            <person name="Wing R.A."/>
            <person name="Palmer L.E."/>
            <person name="de la Bastide M."/>
            <person name="Spiegel L."/>
            <person name="Nascimento L."/>
            <person name="Zutavern T."/>
            <person name="O'Shaughnessy A."/>
            <person name="Dike S."/>
            <person name="Dedhia N."/>
            <person name="Preston R."/>
            <person name="Balija V."/>
            <person name="McCombie W.R."/>
            <person name="Chow T."/>
            <person name="Chen H."/>
            <person name="Chung M."/>
            <person name="Chen C."/>
            <person name="Shaw J."/>
            <person name="Wu H."/>
            <person name="Hsiao K."/>
            <person name="Chao Y."/>
            <person name="Chu M."/>
            <person name="Cheng C."/>
            <person name="Hour A."/>
            <person name="Lee P."/>
            <person name="Lin S."/>
            <person name="Lin Y."/>
            <person name="Liou J."/>
            <person name="Liu S."/>
            <person name="Hsing Y."/>
            <person name="Raghuvanshi S."/>
            <person name="Mohanty A."/>
            <person name="Bharti A.K."/>
            <person name="Gaur A."/>
            <person name="Gupta V."/>
            <person name="Kumar D."/>
            <person name="Ravi V."/>
            <person name="Vij S."/>
            <person name="Kapur A."/>
            <person name="Khurana P."/>
            <person name="Khurana P."/>
            <person name="Khurana J.P."/>
            <person name="Tyagi A.K."/>
            <person name="Gaikwad K."/>
            <person name="Singh A."/>
            <person name="Dalal V."/>
            <person name="Srivastava S."/>
            <person name="Dixit A."/>
            <person name="Pal A.K."/>
            <person name="Ghazi I.A."/>
            <person name="Yadav M."/>
            <person name="Pandit A."/>
            <person name="Bhargava A."/>
            <person name="Sureshbabu K."/>
            <person name="Batra K."/>
            <person name="Sharma T.R."/>
            <person name="Mohapatra T."/>
            <person name="Singh N.K."/>
            <person name="Messing J."/>
            <person name="Nelson A.B."/>
            <person name="Fuks G."/>
            <person name="Kavchok S."/>
            <person name="Keizer G."/>
            <person name="Linton E."/>
            <person name="Llaca V."/>
            <person name="Song R."/>
            <person name="Tanyolac B."/>
            <person name="Young S."/>
            <person name="Ho-Il K."/>
            <person name="Hahn J.H."/>
            <person name="Sangsakoo G."/>
            <person name="Vanavichit A."/>
            <person name="de Mattos Luiz.A.T."/>
            <person name="Zimmer P.D."/>
            <person name="Malone G."/>
            <person name="Dellagostin O."/>
            <person name="de Oliveira A.C."/>
            <person name="Bevan M."/>
            <person name="Bancroft I."/>
            <person name="Minx P."/>
            <person name="Cordum H."/>
            <person name="Wilson R."/>
            <person name="Cheng Z."/>
            <person name="Jin W."/>
            <person name="Jiang J."/>
            <person name="Leong S.A."/>
            <person name="Iwama H."/>
            <person name="Gojobori T."/>
            <person name="Itoh T."/>
            <person name="Niimura Y."/>
            <person name="Fujii Y."/>
            <person name="Habara T."/>
            <person name="Sakai H."/>
            <person name="Sato Y."/>
            <person name="Wilson G."/>
            <person name="Kumar K."/>
            <person name="McCouch S."/>
            <person name="Juretic N."/>
            <person name="Hoen D."/>
            <person name="Wright S."/>
            <person name="Bruskiewich R."/>
            <person name="Bureau T."/>
            <person name="Miyao A."/>
            <person name="Hirochika H."/>
            <person name="Nishikawa T."/>
            <person name="Kadowaki K."/>
            <person name="Sugiura M."/>
            <person name="Burr B."/>
            <person name="Sasaki T."/>
        </authorList>
    </citation>
    <scope>NUCLEOTIDE SEQUENCE [LARGE SCALE GENOMIC DNA]</scope>
    <source>
        <strain evidence="2">cv. Nipponbare</strain>
    </source>
</reference>
<feature type="non-terminal residue" evidence="1">
    <location>
        <position position="1"/>
    </location>
</feature>
<reference evidence="1 2" key="3">
    <citation type="journal article" date="2013" name="Rice">
        <title>Improvement of the Oryza sativa Nipponbare reference genome using next generation sequence and optical map data.</title>
        <authorList>
            <person name="Kawahara Y."/>
            <person name="de la Bastide M."/>
            <person name="Hamilton J.P."/>
            <person name="Kanamori H."/>
            <person name="McCombie W.R."/>
            <person name="Ouyang S."/>
            <person name="Schwartz D.C."/>
            <person name="Tanaka T."/>
            <person name="Wu J."/>
            <person name="Zhou S."/>
            <person name="Childs K.L."/>
            <person name="Davidson R.M."/>
            <person name="Lin H."/>
            <person name="Quesada-Ocampo L."/>
            <person name="Vaillancourt B."/>
            <person name="Sakai H."/>
            <person name="Lee S.S."/>
            <person name="Kim J."/>
            <person name="Numa H."/>
            <person name="Itoh T."/>
            <person name="Buell C.R."/>
            <person name="Matsumoto T."/>
        </authorList>
    </citation>
    <scope>NUCLEOTIDE SEQUENCE [LARGE SCALE GENOMIC DNA]</scope>
    <source>
        <strain evidence="2">cv. Nipponbare</strain>
    </source>
</reference>
<keyword evidence="2" id="KW-1185">Reference proteome</keyword>
<sequence length="48" mass="5443">LLLTYSFNLMEEAIDGWKRASFSPLMGGARVELAADSFTHMPSKKRLR</sequence>
<dbReference type="InParanoid" id="A0A0N7KCK6"/>
<organism evidence="1 2">
    <name type="scientific">Oryza sativa subsp. japonica</name>
    <name type="common">Rice</name>
    <dbReference type="NCBI Taxonomy" id="39947"/>
    <lineage>
        <taxon>Eukaryota</taxon>
        <taxon>Viridiplantae</taxon>
        <taxon>Streptophyta</taxon>
        <taxon>Embryophyta</taxon>
        <taxon>Tracheophyta</taxon>
        <taxon>Spermatophyta</taxon>
        <taxon>Magnoliopsida</taxon>
        <taxon>Liliopsida</taxon>
        <taxon>Poales</taxon>
        <taxon>Poaceae</taxon>
        <taxon>BOP clade</taxon>
        <taxon>Oryzoideae</taxon>
        <taxon>Oryzeae</taxon>
        <taxon>Oryzinae</taxon>
        <taxon>Oryza</taxon>
        <taxon>Oryza sativa</taxon>
    </lineage>
</organism>
<accession>A0A0N7KCK6</accession>
<name>A0A0N7KCK6_ORYSJ</name>
<dbReference type="eggNOG" id="ENOG502R3BG">
    <property type="taxonomic scope" value="Eukaryota"/>
</dbReference>
<dbReference type="FunCoup" id="A0A0N7KCK6">
    <property type="interactions" value="331"/>
</dbReference>